<evidence type="ECO:0000256" key="3">
    <source>
        <dbReference type="ARBA" id="ARBA00022801"/>
    </source>
</evidence>
<comment type="similarity">
    <text evidence="1 5 6">Belongs to the peptidase S8 family.</text>
</comment>
<dbReference type="PROSITE" id="PS00136">
    <property type="entry name" value="SUBTILASE_ASP"/>
    <property type="match status" value="1"/>
</dbReference>
<dbReference type="InterPro" id="IPR022398">
    <property type="entry name" value="Peptidase_S8_His-AS"/>
</dbReference>
<feature type="compositionally biased region" description="Basic and acidic residues" evidence="7">
    <location>
        <begin position="216"/>
        <end position="225"/>
    </location>
</feature>
<protein>
    <recommendedName>
        <fullName evidence="9">Peptidase S8/S53 domain-containing protein</fullName>
    </recommendedName>
</protein>
<evidence type="ECO:0000256" key="7">
    <source>
        <dbReference type="SAM" id="MobiDB-lite"/>
    </source>
</evidence>
<evidence type="ECO:0000256" key="6">
    <source>
        <dbReference type="RuleBase" id="RU003355"/>
    </source>
</evidence>
<feature type="region of interest" description="Disordered" evidence="7">
    <location>
        <begin position="24"/>
        <end position="80"/>
    </location>
</feature>
<keyword evidence="8" id="KW-0732">Signal</keyword>
<dbReference type="Proteomes" id="UP001201980">
    <property type="component" value="Unassembled WGS sequence"/>
</dbReference>
<dbReference type="PRINTS" id="PR00723">
    <property type="entry name" value="SUBTILISIN"/>
</dbReference>
<accession>A0AAD5WQ70</accession>
<dbReference type="PROSITE" id="PS51892">
    <property type="entry name" value="SUBTILASE"/>
    <property type="match status" value="1"/>
</dbReference>
<keyword evidence="3 5" id="KW-0378">Hydrolase</keyword>
<feature type="active site" description="Charge relay system" evidence="5">
    <location>
        <position position="533"/>
    </location>
</feature>
<evidence type="ECO:0000256" key="2">
    <source>
        <dbReference type="ARBA" id="ARBA00022670"/>
    </source>
</evidence>
<evidence type="ECO:0000313" key="10">
    <source>
        <dbReference type="EMBL" id="KAJ2898270.1"/>
    </source>
</evidence>
<dbReference type="SUPFAM" id="SSF52743">
    <property type="entry name" value="Subtilisin-like"/>
    <property type="match status" value="1"/>
</dbReference>
<dbReference type="AlphaFoldDB" id="A0AAD5WQ70"/>
<dbReference type="InterPro" id="IPR050131">
    <property type="entry name" value="Peptidase_S8_subtilisin-like"/>
</dbReference>
<dbReference type="InterPro" id="IPR023828">
    <property type="entry name" value="Peptidase_S8_Ser-AS"/>
</dbReference>
<name>A0AAD5WQ70_9PEZI</name>
<feature type="compositionally biased region" description="Basic and acidic residues" evidence="7">
    <location>
        <begin position="123"/>
        <end position="140"/>
    </location>
</feature>
<feature type="domain" description="Peptidase S8/S53" evidence="9">
    <location>
        <begin position="332"/>
        <end position="571"/>
    </location>
</feature>
<dbReference type="InterPro" id="IPR034193">
    <property type="entry name" value="PCSK9_ProteinaseK-like"/>
</dbReference>
<reference evidence="10" key="1">
    <citation type="submission" date="2022-07" db="EMBL/GenBank/DDBJ databases">
        <title>Draft genome sequence of Zalerion maritima ATCC 34329, a (micro)plastics degrading marine fungus.</title>
        <authorList>
            <person name="Paco A."/>
            <person name="Goncalves M.F.M."/>
            <person name="Rocha-Santos T.A.P."/>
            <person name="Alves A."/>
        </authorList>
    </citation>
    <scope>NUCLEOTIDE SEQUENCE</scope>
    <source>
        <strain evidence="10">ATCC 34329</strain>
    </source>
</reference>
<feature type="active site" description="Charge relay system" evidence="5">
    <location>
        <position position="340"/>
    </location>
</feature>
<dbReference type="InterPro" id="IPR015500">
    <property type="entry name" value="Peptidase_S8_subtilisin-rel"/>
</dbReference>
<dbReference type="GO" id="GO:0004252">
    <property type="term" value="F:serine-type endopeptidase activity"/>
    <property type="evidence" value="ECO:0007669"/>
    <property type="project" value="UniProtKB-UniRule"/>
</dbReference>
<evidence type="ECO:0000259" key="9">
    <source>
        <dbReference type="Pfam" id="PF00082"/>
    </source>
</evidence>
<dbReference type="PANTHER" id="PTHR43806">
    <property type="entry name" value="PEPTIDASE S8"/>
    <property type="match status" value="1"/>
</dbReference>
<evidence type="ECO:0000256" key="8">
    <source>
        <dbReference type="SAM" id="SignalP"/>
    </source>
</evidence>
<organism evidence="10 11">
    <name type="scientific">Zalerion maritima</name>
    <dbReference type="NCBI Taxonomy" id="339359"/>
    <lineage>
        <taxon>Eukaryota</taxon>
        <taxon>Fungi</taxon>
        <taxon>Dikarya</taxon>
        <taxon>Ascomycota</taxon>
        <taxon>Pezizomycotina</taxon>
        <taxon>Sordariomycetes</taxon>
        <taxon>Lulworthiomycetidae</taxon>
        <taxon>Lulworthiales</taxon>
        <taxon>Lulworthiaceae</taxon>
        <taxon>Zalerion</taxon>
    </lineage>
</organism>
<dbReference type="PROSITE" id="PS00137">
    <property type="entry name" value="SUBTILASE_HIS"/>
    <property type="match status" value="1"/>
</dbReference>
<sequence length="586" mass="62163">MKFSTSLTLITAVTPMAVTALPSGFDLDRRQSGTSVPSPDSAQPGDLPCKPPPGVTDDSADFAPVDCGEPEPKEDDDLEGEWIITFKGKEGHTVDVEEKKQKVKTKIDEIVHRKGRKAIRIKNISERRAARKSAKEEKATSRKGRKGRKGSKGEAPAEEEDIVERDLEGRQGRKGRKGGPDGGKVSDDPTASDSPPPSGGKDGPGGEVPPPTVDEVVDRAFKLGNDKGGYTLRGISKEEAQEIIDEEDTSDGTEVEAVANKPMKLGSIITSPDTVLRKRGLTKKGTMPPDNQYKFQHNAPWGISRIGKTPEGAAPADGSLPSEWEYDEIAGTDSVVYVVDTGVSDHPDFSGRRIWGENFIDQDSFDGHGHGTHVAGIIAGVETGIAKNATIISLKVLAANGYGTMSGVLNAMAWAINDAMQRPNSQGVPISQTGQAILNFSLGGGYSHYLNEAVRIAREYGMTCVVAAGNSGRPAEQYSPASAPEAITVGATGADDVKAWFSNFGGAVDIFAPGVGINSTWKEGGYAMMSGTSMATPHVAGLTAYVRSRNDTLTTPQKLYDHLIWRTTPDVHQAGEGSPNGLAQGE</sequence>
<feature type="chain" id="PRO_5042095950" description="Peptidase S8/S53 domain-containing protein" evidence="8">
    <location>
        <begin position="21"/>
        <end position="586"/>
    </location>
</feature>
<dbReference type="InterPro" id="IPR023827">
    <property type="entry name" value="Peptidase_S8_Asp-AS"/>
</dbReference>
<dbReference type="PROSITE" id="PS00138">
    <property type="entry name" value="SUBTILASE_SER"/>
    <property type="match status" value="1"/>
</dbReference>
<dbReference type="CDD" id="cd04077">
    <property type="entry name" value="Peptidases_S8_PCSK9_ProteinaseK_like"/>
    <property type="match status" value="1"/>
</dbReference>
<dbReference type="PANTHER" id="PTHR43806:SF11">
    <property type="entry name" value="CEREVISIN-RELATED"/>
    <property type="match status" value="1"/>
</dbReference>
<feature type="active site" description="Charge relay system" evidence="5">
    <location>
        <position position="370"/>
    </location>
</feature>
<proteinExistence type="inferred from homology"/>
<dbReference type="EMBL" id="JAKWBI020000238">
    <property type="protein sequence ID" value="KAJ2898270.1"/>
    <property type="molecule type" value="Genomic_DNA"/>
</dbReference>
<dbReference type="InterPro" id="IPR000209">
    <property type="entry name" value="Peptidase_S8/S53_dom"/>
</dbReference>
<keyword evidence="4 5" id="KW-0720">Serine protease</keyword>
<keyword evidence="2 5" id="KW-0645">Protease</keyword>
<dbReference type="GO" id="GO:0006508">
    <property type="term" value="P:proteolysis"/>
    <property type="evidence" value="ECO:0007669"/>
    <property type="project" value="UniProtKB-KW"/>
</dbReference>
<dbReference type="Pfam" id="PF00082">
    <property type="entry name" value="Peptidase_S8"/>
    <property type="match status" value="1"/>
</dbReference>
<evidence type="ECO:0000313" key="11">
    <source>
        <dbReference type="Proteomes" id="UP001201980"/>
    </source>
</evidence>
<dbReference type="FunFam" id="3.40.50.200:FF:000007">
    <property type="entry name" value="Subtilisin-like serine protease"/>
    <property type="match status" value="1"/>
</dbReference>
<dbReference type="InterPro" id="IPR036852">
    <property type="entry name" value="Peptidase_S8/S53_dom_sf"/>
</dbReference>
<feature type="signal peptide" evidence="8">
    <location>
        <begin position="1"/>
        <end position="20"/>
    </location>
</feature>
<gene>
    <name evidence="10" type="ORF">MKZ38_004038</name>
</gene>
<comment type="caution">
    <text evidence="10">The sequence shown here is derived from an EMBL/GenBank/DDBJ whole genome shotgun (WGS) entry which is preliminary data.</text>
</comment>
<feature type="compositionally biased region" description="Basic residues" evidence="7">
    <location>
        <begin position="141"/>
        <end position="150"/>
    </location>
</feature>
<feature type="compositionally biased region" description="Acidic residues" evidence="7">
    <location>
        <begin position="68"/>
        <end position="80"/>
    </location>
</feature>
<evidence type="ECO:0000256" key="4">
    <source>
        <dbReference type="ARBA" id="ARBA00022825"/>
    </source>
</evidence>
<dbReference type="Gene3D" id="3.40.50.200">
    <property type="entry name" value="Peptidase S8/S53 domain"/>
    <property type="match status" value="1"/>
</dbReference>
<keyword evidence="11" id="KW-1185">Reference proteome</keyword>
<feature type="region of interest" description="Disordered" evidence="7">
    <location>
        <begin position="111"/>
        <end position="227"/>
    </location>
</feature>
<feature type="compositionally biased region" description="Polar residues" evidence="7">
    <location>
        <begin position="32"/>
        <end position="41"/>
    </location>
</feature>
<evidence type="ECO:0000256" key="5">
    <source>
        <dbReference type="PROSITE-ProRule" id="PRU01240"/>
    </source>
</evidence>
<evidence type="ECO:0000256" key="1">
    <source>
        <dbReference type="ARBA" id="ARBA00011073"/>
    </source>
</evidence>